<dbReference type="Proteomes" id="UP001646157">
    <property type="component" value="Unassembled WGS sequence"/>
</dbReference>
<dbReference type="InterPro" id="IPR019718">
    <property type="entry name" value="DUF2602"/>
</dbReference>
<dbReference type="Pfam" id="PF10782">
    <property type="entry name" value="zf-C2HCIx2C"/>
    <property type="match status" value="1"/>
</dbReference>
<proteinExistence type="predicted"/>
<organism evidence="1 2">
    <name type="scientific">Rossellomorea pakistanensis</name>
    <dbReference type="NCBI Taxonomy" id="992288"/>
    <lineage>
        <taxon>Bacteria</taxon>
        <taxon>Bacillati</taxon>
        <taxon>Bacillota</taxon>
        <taxon>Bacilli</taxon>
        <taxon>Bacillales</taxon>
        <taxon>Bacillaceae</taxon>
        <taxon>Rossellomorea</taxon>
    </lineage>
</organism>
<protein>
    <recommendedName>
        <fullName evidence="3">Zinc-finger domain-containing protein</fullName>
    </recommendedName>
</protein>
<sequence length="61" mass="7069">MSTVDRKKVIQGVNELLNTYCHDCLLKSHFRKDYGKTEAHRFCIQKCTVGQQLKKLGEKLS</sequence>
<keyword evidence="2" id="KW-1185">Reference proteome</keyword>
<evidence type="ECO:0008006" key="3">
    <source>
        <dbReference type="Google" id="ProtNLM"/>
    </source>
</evidence>
<comment type="caution">
    <text evidence="1">The sequence shown here is derived from an EMBL/GenBank/DDBJ whole genome shotgun (WGS) entry which is preliminary data.</text>
</comment>
<evidence type="ECO:0000313" key="2">
    <source>
        <dbReference type="Proteomes" id="UP001646157"/>
    </source>
</evidence>
<evidence type="ECO:0000313" key="1">
    <source>
        <dbReference type="EMBL" id="MBM7584273.1"/>
    </source>
</evidence>
<gene>
    <name evidence="1" type="ORF">JOC86_000810</name>
</gene>
<name>A0ABS2N8W1_9BACI</name>
<accession>A0ABS2N8W1</accession>
<dbReference type="EMBL" id="JAFBDZ010000001">
    <property type="protein sequence ID" value="MBM7584273.1"/>
    <property type="molecule type" value="Genomic_DNA"/>
</dbReference>
<reference evidence="1 2" key="1">
    <citation type="submission" date="2021-01" db="EMBL/GenBank/DDBJ databases">
        <title>Genomic Encyclopedia of Type Strains, Phase IV (KMG-IV): sequencing the most valuable type-strain genomes for metagenomic binning, comparative biology and taxonomic classification.</title>
        <authorList>
            <person name="Goeker M."/>
        </authorList>
    </citation>
    <scope>NUCLEOTIDE SEQUENCE [LARGE SCALE GENOMIC DNA]</scope>
    <source>
        <strain evidence="1 2">DSM 24834</strain>
    </source>
</reference>